<evidence type="ECO:0000259" key="6">
    <source>
        <dbReference type="Pfam" id="PF07980"/>
    </source>
</evidence>
<evidence type="ECO:0000256" key="5">
    <source>
        <dbReference type="ARBA" id="ARBA00023237"/>
    </source>
</evidence>
<evidence type="ECO:0000259" key="7">
    <source>
        <dbReference type="Pfam" id="PF14322"/>
    </source>
</evidence>
<feature type="domain" description="SusD-like N-terminal" evidence="7">
    <location>
        <begin position="73"/>
        <end position="229"/>
    </location>
</feature>
<dbReference type="Proteomes" id="UP000263900">
    <property type="component" value="Chromosome"/>
</dbReference>
<dbReference type="Gene3D" id="1.25.40.390">
    <property type="match status" value="1"/>
</dbReference>
<evidence type="ECO:0000256" key="4">
    <source>
        <dbReference type="ARBA" id="ARBA00023136"/>
    </source>
</evidence>
<dbReference type="CDD" id="cd08977">
    <property type="entry name" value="SusD"/>
    <property type="match status" value="1"/>
</dbReference>
<dbReference type="InterPro" id="IPR011990">
    <property type="entry name" value="TPR-like_helical_dom_sf"/>
</dbReference>
<dbReference type="KEGG" id="pseg:D3H65_16140"/>
<dbReference type="GO" id="GO:0009279">
    <property type="term" value="C:cell outer membrane"/>
    <property type="evidence" value="ECO:0007669"/>
    <property type="project" value="UniProtKB-SubCell"/>
</dbReference>
<comment type="similarity">
    <text evidence="2">Belongs to the SusD family.</text>
</comment>
<evidence type="ECO:0000256" key="1">
    <source>
        <dbReference type="ARBA" id="ARBA00004442"/>
    </source>
</evidence>
<keyword evidence="3" id="KW-0732">Signal</keyword>
<name>A0A3B7MYP7_9BACT</name>
<evidence type="ECO:0000256" key="3">
    <source>
        <dbReference type="ARBA" id="ARBA00022729"/>
    </source>
</evidence>
<dbReference type="PROSITE" id="PS51257">
    <property type="entry name" value="PROKAR_LIPOPROTEIN"/>
    <property type="match status" value="1"/>
</dbReference>
<dbReference type="AlphaFoldDB" id="A0A3B7MYP7"/>
<evidence type="ECO:0000313" key="9">
    <source>
        <dbReference type="Proteomes" id="UP000263900"/>
    </source>
</evidence>
<protein>
    <submittedName>
        <fullName evidence="8">RagB/SusD family nutrient uptake outer membrane protein</fullName>
    </submittedName>
</protein>
<dbReference type="SUPFAM" id="SSF48452">
    <property type="entry name" value="TPR-like"/>
    <property type="match status" value="1"/>
</dbReference>
<dbReference type="OrthoDB" id="5694214at2"/>
<dbReference type="EMBL" id="CP032157">
    <property type="protein sequence ID" value="AXY75421.1"/>
    <property type="molecule type" value="Genomic_DNA"/>
</dbReference>
<dbReference type="RefSeq" id="WP_119051302.1">
    <property type="nucleotide sequence ID" value="NZ_CP032157.1"/>
</dbReference>
<evidence type="ECO:0000256" key="2">
    <source>
        <dbReference type="ARBA" id="ARBA00006275"/>
    </source>
</evidence>
<evidence type="ECO:0000313" key="8">
    <source>
        <dbReference type="EMBL" id="AXY75421.1"/>
    </source>
</evidence>
<keyword evidence="9" id="KW-1185">Reference proteome</keyword>
<accession>A0A3B7MYP7</accession>
<dbReference type="Pfam" id="PF14322">
    <property type="entry name" value="SusD-like_3"/>
    <property type="match status" value="1"/>
</dbReference>
<dbReference type="Pfam" id="PF07980">
    <property type="entry name" value="SusD_RagB"/>
    <property type="match status" value="1"/>
</dbReference>
<keyword evidence="4" id="KW-0472">Membrane</keyword>
<comment type="subcellular location">
    <subcellularLocation>
        <location evidence="1">Cell outer membrane</location>
    </subcellularLocation>
</comment>
<feature type="domain" description="RagB/SusD" evidence="6">
    <location>
        <begin position="333"/>
        <end position="514"/>
    </location>
</feature>
<organism evidence="8 9">
    <name type="scientific">Paraflavitalea soli</name>
    <dbReference type="NCBI Taxonomy" id="2315862"/>
    <lineage>
        <taxon>Bacteria</taxon>
        <taxon>Pseudomonadati</taxon>
        <taxon>Bacteroidota</taxon>
        <taxon>Chitinophagia</taxon>
        <taxon>Chitinophagales</taxon>
        <taxon>Chitinophagaceae</taxon>
        <taxon>Paraflavitalea</taxon>
    </lineage>
</organism>
<keyword evidence="5" id="KW-0998">Cell outer membrane</keyword>
<gene>
    <name evidence="8" type="ORF">D3H65_16140</name>
</gene>
<dbReference type="InterPro" id="IPR012944">
    <property type="entry name" value="SusD_RagB_dom"/>
</dbReference>
<proteinExistence type="inferred from homology"/>
<dbReference type="InterPro" id="IPR033985">
    <property type="entry name" value="SusD-like_N"/>
</dbReference>
<sequence>MKYSIIKYKAVLFYCLVLLVGSGCNKFLEENSDPSNLSPDNYYTLPEHADAAIAAGYARTRFIGDGAGIFVQNFSMLEAVTGTARTETAQNSDLNNLIGMVYNGDNLLINNWWNGLYNVIAQANLVLDKVPAIDMDDARKNKVLGEARFLRAWAYFYAVRLWGDVPLLTRPIFSSSDSTFSPPRKATQAVYDQIVADLTAAEASGLPWSDATGKASLGAIKSLLAEVYLTMAGQPLNKGVPYYTLAATKANEVITNGAFSLFTNYGDLHSLSQENKGEHIFEIQYLASVAGNPIQPVLLPNFKGVSAYGTEVGSTVPTPAFYASYEAGDRRTIDRQGFYYTSYYTEGNGPLKNLGAPYIFKHFDVIANGTLGVAGTTQSDLNWPQIRFAQVLLTYAEAQNESAAAPNTDAWNALKKIRDRAGLATPALGTFTTASFRQAVWRERWHELCYEGITWFDMVRLRKAYKESNNTFEDFVGHTFADNNAKLEQKHLLFPLPTSELRNNPNLKPQNPGYPE</sequence>
<reference evidence="8 9" key="1">
    <citation type="submission" date="2018-09" db="EMBL/GenBank/DDBJ databases">
        <title>Genome sequencing of strain 6GH32-13.</title>
        <authorList>
            <person name="Weon H.-Y."/>
            <person name="Heo J."/>
            <person name="Kwon S.-W."/>
        </authorList>
    </citation>
    <scope>NUCLEOTIDE SEQUENCE [LARGE SCALE GENOMIC DNA]</scope>
    <source>
        <strain evidence="8 9">5GH32-13</strain>
    </source>
</reference>